<proteinExistence type="inferred from homology"/>
<sequence>MILMDKFVLITGAFGFLGYHTALKFKREGYQVIGFGLGEITSRQKQTFYKCYFDYLDFTALLSIKEKLSVVVHCAGSSSVSMVEKNVRESFVSTVCCTNDLLEYVRLYQPEAKVVYFSSAAVYGDTGNKLIDETGELKPLSFYGEHKKIAEELCHYYRNRFALDINIIRPFSICGAGLKKQLLWDACNKFKNGITEFWGTGQEKRDWISPSDVAGLVYAITMQPKKEKYVFNACNGEAVKNCDFLKEAAHYYGINVPVIFNGNKNLFDPENLVGNKNNAEKQLDWQANQQWIDIVHKYVDWFKNN</sequence>
<dbReference type="EMBL" id="WNBW01000012">
    <property type="protein sequence ID" value="MTU04864.1"/>
    <property type="molecule type" value="Genomic_DNA"/>
</dbReference>
<evidence type="ECO:0000256" key="1">
    <source>
        <dbReference type="ARBA" id="ARBA00007637"/>
    </source>
</evidence>
<dbReference type="PANTHER" id="PTHR43000">
    <property type="entry name" value="DTDP-D-GLUCOSE 4,6-DEHYDRATASE-RELATED"/>
    <property type="match status" value="1"/>
</dbReference>
<keyword evidence="4" id="KW-1185">Reference proteome</keyword>
<evidence type="ECO:0000313" key="3">
    <source>
        <dbReference type="EMBL" id="MTU04864.1"/>
    </source>
</evidence>
<feature type="domain" description="NAD-dependent epimerase/dehydratase" evidence="2">
    <location>
        <begin position="8"/>
        <end position="231"/>
    </location>
</feature>
<organism evidence="3 4">
    <name type="scientific">Phascolarctobacterium faecium</name>
    <dbReference type="NCBI Taxonomy" id="33025"/>
    <lineage>
        <taxon>Bacteria</taxon>
        <taxon>Bacillati</taxon>
        <taxon>Bacillota</taxon>
        <taxon>Negativicutes</taxon>
        <taxon>Acidaminococcales</taxon>
        <taxon>Acidaminococcaceae</taxon>
        <taxon>Phascolarctobacterium</taxon>
    </lineage>
</organism>
<gene>
    <name evidence="3" type="ORF">GMD18_10740</name>
</gene>
<dbReference type="Proteomes" id="UP000443070">
    <property type="component" value="Unassembled WGS sequence"/>
</dbReference>
<dbReference type="SUPFAM" id="SSF51735">
    <property type="entry name" value="NAD(P)-binding Rossmann-fold domains"/>
    <property type="match status" value="1"/>
</dbReference>
<dbReference type="Gene3D" id="3.40.50.720">
    <property type="entry name" value="NAD(P)-binding Rossmann-like Domain"/>
    <property type="match status" value="1"/>
</dbReference>
<evidence type="ECO:0000259" key="2">
    <source>
        <dbReference type="Pfam" id="PF01370"/>
    </source>
</evidence>
<dbReference type="InterPro" id="IPR001509">
    <property type="entry name" value="Epimerase_deHydtase"/>
</dbReference>
<reference evidence="3 4" key="1">
    <citation type="journal article" date="2019" name="Nat. Med.">
        <title>A library of human gut bacterial isolates paired with longitudinal multiomics data enables mechanistic microbiome research.</title>
        <authorList>
            <person name="Poyet M."/>
            <person name="Groussin M."/>
            <person name="Gibbons S.M."/>
            <person name="Avila-Pacheco J."/>
            <person name="Jiang X."/>
            <person name="Kearney S.M."/>
            <person name="Perrotta A.R."/>
            <person name="Berdy B."/>
            <person name="Zhao S."/>
            <person name="Lieberman T.D."/>
            <person name="Swanson P.K."/>
            <person name="Smith M."/>
            <person name="Roesemann S."/>
            <person name="Alexander J.E."/>
            <person name="Rich S.A."/>
            <person name="Livny J."/>
            <person name="Vlamakis H."/>
            <person name="Clish C."/>
            <person name="Bullock K."/>
            <person name="Deik A."/>
            <person name="Scott J."/>
            <person name="Pierce K.A."/>
            <person name="Xavier R.J."/>
            <person name="Alm E.J."/>
        </authorList>
    </citation>
    <scope>NUCLEOTIDE SEQUENCE [LARGE SCALE GENOMIC DNA]</scope>
    <source>
        <strain evidence="3 4">BIOML-A3</strain>
    </source>
</reference>
<comment type="caution">
    <text evidence="3">The sequence shown here is derived from an EMBL/GenBank/DDBJ whole genome shotgun (WGS) entry which is preliminary data.</text>
</comment>
<protein>
    <submittedName>
        <fullName evidence="3">NAD-dependent epimerase/dehydratase family protein</fullName>
    </submittedName>
</protein>
<dbReference type="CDD" id="cd08946">
    <property type="entry name" value="SDR_e"/>
    <property type="match status" value="1"/>
</dbReference>
<comment type="similarity">
    <text evidence="1">Belongs to the NAD(P)-dependent epimerase/dehydratase family.</text>
</comment>
<name>A0ABW9S4Y2_9FIRM</name>
<dbReference type="InterPro" id="IPR036291">
    <property type="entry name" value="NAD(P)-bd_dom_sf"/>
</dbReference>
<evidence type="ECO:0000313" key="4">
    <source>
        <dbReference type="Proteomes" id="UP000443070"/>
    </source>
</evidence>
<accession>A0ABW9S4Y2</accession>
<dbReference type="Pfam" id="PF01370">
    <property type="entry name" value="Epimerase"/>
    <property type="match status" value="1"/>
</dbReference>